<keyword evidence="8" id="KW-1185">Reference proteome</keyword>
<reference evidence="7" key="2">
    <citation type="submission" date="2020-09" db="EMBL/GenBank/DDBJ databases">
        <authorList>
            <person name="Sun Q."/>
            <person name="Zhou Y."/>
        </authorList>
    </citation>
    <scope>NUCLEOTIDE SEQUENCE</scope>
    <source>
        <strain evidence="7">CGMCC 1.12195</strain>
    </source>
</reference>
<evidence type="ECO:0000259" key="6">
    <source>
        <dbReference type="Pfam" id="PF08281"/>
    </source>
</evidence>
<dbReference type="Gene3D" id="1.10.1740.10">
    <property type="match status" value="1"/>
</dbReference>
<comment type="similarity">
    <text evidence="1">Belongs to the sigma-70 factor family. ECF subfamily.</text>
</comment>
<organism evidence="7 8">
    <name type="scientific">Parapedobacter pyrenivorans</name>
    <dbReference type="NCBI Taxonomy" id="1305674"/>
    <lineage>
        <taxon>Bacteria</taxon>
        <taxon>Pseudomonadati</taxon>
        <taxon>Bacteroidota</taxon>
        <taxon>Sphingobacteriia</taxon>
        <taxon>Sphingobacteriales</taxon>
        <taxon>Sphingobacteriaceae</taxon>
        <taxon>Parapedobacter</taxon>
    </lineage>
</organism>
<sequence length="192" mass="22196">MKAETTLGNGTSIVSRLKAGDHDAFDTIYAQFHGSLYRHAYQLTQDEDDSHEIVQYIFVNLWTNRKNLDANRNLLAYLHKSVHYAFLEQLRNRKTFSKYEQGLRDYLQQEHNTVDELLFEKELIARIRNLATDIPGKAGQAFVYYHLEGYNYQQISEMLGVSEKTVKNLLAKSAKDIRLHLGLSILILCMAP</sequence>
<dbReference type="InterPro" id="IPR013324">
    <property type="entry name" value="RNA_pol_sigma_r3/r4-like"/>
</dbReference>
<dbReference type="InterPro" id="IPR013249">
    <property type="entry name" value="RNA_pol_sigma70_r4_t2"/>
</dbReference>
<evidence type="ECO:0000313" key="7">
    <source>
        <dbReference type="EMBL" id="GGH01851.1"/>
    </source>
</evidence>
<dbReference type="AlphaFoldDB" id="A0A917I140"/>
<keyword evidence="3" id="KW-0731">Sigma factor</keyword>
<comment type="caution">
    <text evidence="7">The sequence shown here is derived from an EMBL/GenBank/DDBJ whole genome shotgun (WGS) entry which is preliminary data.</text>
</comment>
<evidence type="ECO:0000256" key="2">
    <source>
        <dbReference type="ARBA" id="ARBA00023015"/>
    </source>
</evidence>
<dbReference type="Pfam" id="PF08281">
    <property type="entry name" value="Sigma70_r4_2"/>
    <property type="match status" value="1"/>
</dbReference>
<name>A0A917I140_9SPHI</name>
<dbReference type="NCBIfam" id="TIGR02937">
    <property type="entry name" value="sigma70-ECF"/>
    <property type="match status" value="1"/>
</dbReference>
<dbReference type="EMBL" id="BMER01000006">
    <property type="protein sequence ID" value="GGH01851.1"/>
    <property type="molecule type" value="Genomic_DNA"/>
</dbReference>
<evidence type="ECO:0000313" key="8">
    <source>
        <dbReference type="Proteomes" id="UP000660862"/>
    </source>
</evidence>
<feature type="domain" description="RNA polymerase sigma factor 70 region 4 type 2" evidence="6">
    <location>
        <begin position="137"/>
        <end position="174"/>
    </location>
</feature>
<proteinExistence type="inferred from homology"/>
<dbReference type="SUPFAM" id="SSF88946">
    <property type="entry name" value="Sigma2 domain of RNA polymerase sigma factors"/>
    <property type="match status" value="1"/>
</dbReference>
<feature type="domain" description="RNA polymerase sigma-70 region 2" evidence="5">
    <location>
        <begin position="29"/>
        <end position="94"/>
    </location>
</feature>
<evidence type="ECO:0000259" key="5">
    <source>
        <dbReference type="Pfam" id="PF04542"/>
    </source>
</evidence>
<dbReference type="InterPro" id="IPR036388">
    <property type="entry name" value="WH-like_DNA-bd_sf"/>
</dbReference>
<dbReference type="GO" id="GO:0003677">
    <property type="term" value="F:DNA binding"/>
    <property type="evidence" value="ECO:0007669"/>
    <property type="project" value="InterPro"/>
</dbReference>
<protein>
    <submittedName>
        <fullName evidence="7">RNA polymerase sigma-70 factor</fullName>
    </submittedName>
</protein>
<keyword evidence="2" id="KW-0805">Transcription regulation</keyword>
<dbReference type="InterPro" id="IPR014284">
    <property type="entry name" value="RNA_pol_sigma-70_dom"/>
</dbReference>
<dbReference type="InterPro" id="IPR013325">
    <property type="entry name" value="RNA_pol_sigma_r2"/>
</dbReference>
<dbReference type="InterPro" id="IPR007627">
    <property type="entry name" value="RNA_pol_sigma70_r2"/>
</dbReference>
<keyword evidence="4" id="KW-0804">Transcription</keyword>
<evidence type="ECO:0000256" key="4">
    <source>
        <dbReference type="ARBA" id="ARBA00023163"/>
    </source>
</evidence>
<reference evidence="7" key="1">
    <citation type="journal article" date="2014" name="Int. J. Syst. Evol. Microbiol.">
        <title>Complete genome sequence of Corynebacterium casei LMG S-19264T (=DSM 44701T), isolated from a smear-ripened cheese.</title>
        <authorList>
            <consortium name="US DOE Joint Genome Institute (JGI-PGF)"/>
            <person name="Walter F."/>
            <person name="Albersmeier A."/>
            <person name="Kalinowski J."/>
            <person name="Ruckert C."/>
        </authorList>
    </citation>
    <scope>NUCLEOTIDE SEQUENCE</scope>
    <source>
        <strain evidence="7">CGMCC 1.12195</strain>
    </source>
</reference>
<dbReference type="Proteomes" id="UP000660862">
    <property type="component" value="Unassembled WGS sequence"/>
</dbReference>
<dbReference type="PANTHER" id="PTHR43133:SF46">
    <property type="entry name" value="RNA POLYMERASE SIGMA-70 FACTOR ECF SUBFAMILY"/>
    <property type="match status" value="1"/>
</dbReference>
<gene>
    <name evidence="7" type="ORF">GCM10007415_42460</name>
</gene>
<accession>A0A917I140</accession>
<dbReference type="SUPFAM" id="SSF88659">
    <property type="entry name" value="Sigma3 and sigma4 domains of RNA polymerase sigma factors"/>
    <property type="match status" value="1"/>
</dbReference>
<dbReference type="GO" id="GO:0016987">
    <property type="term" value="F:sigma factor activity"/>
    <property type="evidence" value="ECO:0007669"/>
    <property type="project" value="UniProtKB-KW"/>
</dbReference>
<dbReference type="RefSeq" id="WP_188508133.1">
    <property type="nucleotide sequence ID" value="NZ_BMER01000006.1"/>
</dbReference>
<evidence type="ECO:0000256" key="1">
    <source>
        <dbReference type="ARBA" id="ARBA00010641"/>
    </source>
</evidence>
<dbReference type="Gene3D" id="1.10.10.10">
    <property type="entry name" value="Winged helix-like DNA-binding domain superfamily/Winged helix DNA-binding domain"/>
    <property type="match status" value="1"/>
</dbReference>
<dbReference type="InterPro" id="IPR039425">
    <property type="entry name" value="RNA_pol_sigma-70-like"/>
</dbReference>
<dbReference type="PANTHER" id="PTHR43133">
    <property type="entry name" value="RNA POLYMERASE ECF-TYPE SIGMA FACTO"/>
    <property type="match status" value="1"/>
</dbReference>
<dbReference type="GO" id="GO:0006352">
    <property type="term" value="P:DNA-templated transcription initiation"/>
    <property type="evidence" value="ECO:0007669"/>
    <property type="project" value="InterPro"/>
</dbReference>
<evidence type="ECO:0000256" key="3">
    <source>
        <dbReference type="ARBA" id="ARBA00023082"/>
    </source>
</evidence>
<dbReference type="Pfam" id="PF04542">
    <property type="entry name" value="Sigma70_r2"/>
    <property type="match status" value="1"/>
</dbReference>